<reference evidence="3" key="1">
    <citation type="journal article" date="2019" name="Int. J. Syst. Evol. Microbiol.">
        <title>The Global Catalogue of Microorganisms (GCM) 10K type strain sequencing project: providing services to taxonomists for standard genome sequencing and annotation.</title>
        <authorList>
            <consortium name="The Broad Institute Genomics Platform"/>
            <consortium name="The Broad Institute Genome Sequencing Center for Infectious Disease"/>
            <person name="Wu L."/>
            <person name="Ma J."/>
        </authorList>
    </citation>
    <scope>NUCLEOTIDE SEQUENCE [LARGE SCALE GENOMIC DNA]</scope>
    <source>
        <strain evidence="3">CGMCC 4.7367</strain>
    </source>
</reference>
<gene>
    <name evidence="2" type="ORF">GCM10017774_64390</name>
</gene>
<comment type="caution">
    <text evidence="2">The sequence shown here is derived from an EMBL/GenBank/DDBJ whole genome shotgun (WGS) entry which is preliminary data.</text>
</comment>
<sequence length="476" mass="53619">MTTLEEQPTLSRREDRSLPARLALSVAATDSGVQMRTDEFDGWLKERADAYSFEVSQVPFQQLKGWFFNTDTGNLVHQSGKFFSVEGLRVRSKDDQFPVWHQPIMNQPEVGILGILVKEFDGVLHCLMQAKMEPGNPGLLQLSPTVQATKSNYSQVHKGSPVRYLDYFAGKPGTRVIVDVLQSECGAWFYRKRNRNMFVEYEGDIEVDDDFCWLTIGQVNELVKRDNVVNMPARSVLSCLPQPQQDHTAQPDEFHASLAASRDPDKGALHTNSEVLSWFTVERSTYDLDISRVPLYDVPNWHRTDKEIAREDGRFFRVIGVDVQAGSREVTGWSQPLFQPHGVGIAAFVVRRFAGVLHVLVQARMEGGFIDVIELGPTVQCVPWNYQHVKAPLFLDTVLQADKSTIRYEAVHAEEGGRFYEAETRYLVVEVDGEVAAEPPPGYAWLTVGQMTDLLRHGQYVNSQARTLIACVNAIG</sequence>
<dbReference type="Proteomes" id="UP000605568">
    <property type="component" value="Unassembled WGS sequence"/>
</dbReference>
<dbReference type="Gene3D" id="3.90.79.40">
    <property type="entry name" value="EvaA sugar 2,3-dehydratase subunit"/>
    <property type="match status" value="2"/>
</dbReference>
<accession>A0ABQ3MNI3</accession>
<proteinExistence type="predicted"/>
<evidence type="ECO:0000313" key="3">
    <source>
        <dbReference type="Proteomes" id="UP000605568"/>
    </source>
</evidence>
<keyword evidence="3" id="KW-1185">Reference proteome</keyword>
<dbReference type="RefSeq" id="WP_229905270.1">
    <property type="nucleotide sequence ID" value="NZ_BNAR01000012.1"/>
</dbReference>
<name>A0ABQ3MNI3_9PSEU</name>
<evidence type="ECO:0000259" key="1">
    <source>
        <dbReference type="Pfam" id="PF03559"/>
    </source>
</evidence>
<dbReference type="InterPro" id="IPR038153">
    <property type="entry name" value="EvaA-like_sf"/>
</dbReference>
<protein>
    <submittedName>
        <fullName evidence="2">NDP-hexose 2,3-dehydratase</fullName>
    </submittedName>
</protein>
<dbReference type="EMBL" id="BNAR01000012">
    <property type="protein sequence ID" value="GHH52464.1"/>
    <property type="molecule type" value="Genomic_DNA"/>
</dbReference>
<feature type="domain" description="dTDP-4-dehydro-6-deoxy-alpha-D-glucopyranose 2,3-dehydratase" evidence="1">
    <location>
        <begin position="273"/>
        <end position="472"/>
    </location>
</feature>
<dbReference type="InterPro" id="IPR005212">
    <property type="entry name" value="EvaA-like"/>
</dbReference>
<evidence type="ECO:0000313" key="2">
    <source>
        <dbReference type="EMBL" id="GHH52464.1"/>
    </source>
</evidence>
<organism evidence="2 3">
    <name type="scientific">Lentzea cavernae</name>
    <dbReference type="NCBI Taxonomy" id="2020703"/>
    <lineage>
        <taxon>Bacteria</taxon>
        <taxon>Bacillati</taxon>
        <taxon>Actinomycetota</taxon>
        <taxon>Actinomycetes</taxon>
        <taxon>Pseudonocardiales</taxon>
        <taxon>Pseudonocardiaceae</taxon>
        <taxon>Lentzea</taxon>
    </lineage>
</organism>
<feature type="domain" description="dTDP-4-dehydro-6-deoxy-alpha-D-glucopyranose 2,3-dehydratase" evidence="1">
    <location>
        <begin position="38"/>
        <end position="240"/>
    </location>
</feature>
<dbReference type="Pfam" id="PF03559">
    <property type="entry name" value="Hexose_dehydrat"/>
    <property type="match status" value="2"/>
</dbReference>